<comment type="caution">
    <text evidence="2">The sequence shown here is derived from an EMBL/GenBank/DDBJ whole genome shotgun (WGS) entry which is preliminary data.</text>
</comment>
<dbReference type="Proteomes" id="UP000252107">
    <property type="component" value="Unassembled WGS sequence"/>
</dbReference>
<dbReference type="InterPro" id="IPR013424">
    <property type="entry name" value="Ice-binding_C"/>
</dbReference>
<protein>
    <submittedName>
        <fullName evidence="2">PEP-CTERM sorting domain-containing protein</fullName>
    </submittedName>
</protein>
<feature type="signal peptide" evidence="1">
    <location>
        <begin position="1"/>
        <end position="28"/>
    </location>
</feature>
<evidence type="ECO:0000256" key="1">
    <source>
        <dbReference type="SAM" id="SignalP"/>
    </source>
</evidence>
<keyword evidence="3" id="KW-1185">Reference proteome</keyword>
<gene>
    <name evidence="2" type="ORF">A6770_25245</name>
</gene>
<reference evidence="2" key="1">
    <citation type="submission" date="2016-04" db="EMBL/GenBank/DDBJ databases">
        <authorList>
            <person name="Tabuchi Yagui T.R."/>
        </authorList>
    </citation>
    <scope>NUCLEOTIDE SEQUENCE [LARGE SCALE GENOMIC DNA]</scope>
    <source>
        <strain evidence="2">NIES-26</strain>
    </source>
</reference>
<keyword evidence="1" id="KW-0732">Signal</keyword>
<dbReference type="NCBIfam" id="TIGR02595">
    <property type="entry name" value="PEP_CTERM"/>
    <property type="match status" value="1"/>
</dbReference>
<name>A0A367QWD3_9NOSO</name>
<evidence type="ECO:0000313" key="3">
    <source>
        <dbReference type="Proteomes" id="UP000252107"/>
    </source>
</evidence>
<dbReference type="AlphaFoldDB" id="A0A367QWD3"/>
<accession>A0A367QWD3</accession>
<organism evidence="2 3">
    <name type="scientific">Nostoc minutum NIES-26</name>
    <dbReference type="NCBI Taxonomy" id="1844469"/>
    <lineage>
        <taxon>Bacteria</taxon>
        <taxon>Bacillati</taxon>
        <taxon>Cyanobacteriota</taxon>
        <taxon>Cyanophyceae</taxon>
        <taxon>Nostocales</taxon>
        <taxon>Nostocaceae</taxon>
        <taxon>Nostoc</taxon>
    </lineage>
</organism>
<evidence type="ECO:0000313" key="2">
    <source>
        <dbReference type="EMBL" id="RCJ27653.1"/>
    </source>
</evidence>
<sequence>MFLKKIACLAALSVSAIASLTYAGSAHAIGFTYDPGSYRQATTTSEGVFSKNVNQAGYTTFDFNNGQIPGNDQVKYSFSNGGYSSTAYSGQTGIYSDVWAPSGAHAEVNTSNYLAVFQGNDTIIESKGSDAFSYFGFDAGALSGGNTLKFFNGSTLIKEFTYDMMNAAASVAASQHGGEKNGFFEFFSQNKNDTFNKIVISQSGGGGFESDNHTFRVTSVPEPSVTIGMLAVGGIFLRKRKNQKLQSVKESA</sequence>
<proteinExistence type="predicted"/>
<feature type="chain" id="PRO_5016652946" evidence="1">
    <location>
        <begin position="29"/>
        <end position="252"/>
    </location>
</feature>
<dbReference type="EMBL" id="LXQD01000303">
    <property type="protein sequence ID" value="RCJ27653.1"/>
    <property type="molecule type" value="Genomic_DNA"/>
</dbReference>